<feature type="chain" id="PRO_5046187236" evidence="2">
    <location>
        <begin position="21"/>
        <end position="179"/>
    </location>
</feature>
<dbReference type="SUPFAM" id="SSF49329">
    <property type="entry name" value="Cu,Zn superoxide dismutase-like"/>
    <property type="match status" value="1"/>
</dbReference>
<dbReference type="Pfam" id="PF00080">
    <property type="entry name" value="Sod_Cu"/>
    <property type="match status" value="1"/>
</dbReference>
<evidence type="ECO:0000259" key="3">
    <source>
        <dbReference type="Pfam" id="PF00080"/>
    </source>
</evidence>
<dbReference type="EMBL" id="BPFH01000005">
    <property type="protein sequence ID" value="GIT96309.1"/>
    <property type="molecule type" value="Genomic_DNA"/>
</dbReference>
<feature type="domain" description="Superoxide dismutase copper/zinc binding" evidence="3">
    <location>
        <begin position="45"/>
        <end position="169"/>
    </location>
</feature>
<comment type="similarity">
    <text evidence="1">Belongs to the Cu-Zn superoxide dismutase family.</text>
</comment>
<feature type="signal peptide" evidence="2">
    <location>
        <begin position="1"/>
        <end position="20"/>
    </location>
</feature>
<evidence type="ECO:0000256" key="2">
    <source>
        <dbReference type="SAM" id="SignalP"/>
    </source>
</evidence>
<name>A0ABQ4NPI2_9RHOB</name>
<proteinExistence type="inferred from homology"/>
<dbReference type="RefSeq" id="WP_220749800.1">
    <property type="nucleotide sequence ID" value="NZ_BPFH01000005.1"/>
</dbReference>
<evidence type="ECO:0000313" key="5">
    <source>
        <dbReference type="Proteomes" id="UP000786693"/>
    </source>
</evidence>
<dbReference type="InterPro" id="IPR036423">
    <property type="entry name" value="SOD-like_Cu/Zn_dom_sf"/>
</dbReference>
<accession>A0ABQ4NPI2</accession>
<evidence type="ECO:0000313" key="4">
    <source>
        <dbReference type="EMBL" id="GIT96309.1"/>
    </source>
</evidence>
<protein>
    <submittedName>
        <fullName evidence="4">Superoxide dismutase</fullName>
    </submittedName>
</protein>
<comment type="caution">
    <text evidence="4">The sequence shown here is derived from an EMBL/GenBank/DDBJ whole genome shotgun (WGS) entry which is preliminary data.</text>
</comment>
<dbReference type="InterPro" id="IPR001424">
    <property type="entry name" value="SOD_Cu_Zn_dom"/>
</dbReference>
<dbReference type="Gene3D" id="2.60.40.200">
    <property type="entry name" value="Superoxide dismutase, copper/zinc binding domain"/>
    <property type="match status" value="1"/>
</dbReference>
<organism evidence="4 5">
    <name type="scientific">Jannaschia pagri</name>
    <dbReference type="NCBI Taxonomy" id="2829797"/>
    <lineage>
        <taxon>Bacteria</taxon>
        <taxon>Pseudomonadati</taxon>
        <taxon>Pseudomonadota</taxon>
        <taxon>Alphaproteobacteria</taxon>
        <taxon>Rhodobacterales</taxon>
        <taxon>Roseobacteraceae</taxon>
        <taxon>Jannaschia</taxon>
    </lineage>
</organism>
<keyword evidence="5" id="KW-1185">Reference proteome</keyword>
<reference evidence="4 5" key="1">
    <citation type="submission" date="2021-05" db="EMBL/GenBank/DDBJ databases">
        <title>Bacteria Genome sequencing.</title>
        <authorList>
            <person name="Takabe Y."/>
            <person name="Nakajima Y."/>
            <person name="Suzuki S."/>
            <person name="Shiozaki T."/>
        </authorList>
    </citation>
    <scope>NUCLEOTIDE SEQUENCE [LARGE SCALE GENOMIC DNA]</scope>
    <source>
        <strain evidence="4 5">AI_62</strain>
    </source>
</reference>
<sequence length="179" mass="18176">MRRFALALALAMTAPSALLAQETGTTPSPTSLAGDIVAATGDQLGSVSVTELANGVVHLIIQATDIPPGPHGMRLHEVGTCEGDFSSAEGPITGSGADDLGAENLHAGDLPNAYVEDDGVLSMEAFALPDLTMAMLTDDDGAALIIHADRRDFGLTSPDDAGARLACAVLDAIPAAEEN</sequence>
<keyword evidence="2" id="KW-0732">Signal</keyword>
<dbReference type="Proteomes" id="UP000786693">
    <property type="component" value="Unassembled WGS sequence"/>
</dbReference>
<evidence type="ECO:0000256" key="1">
    <source>
        <dbReference type="ARBA" id="ARBA00010457"/>
    </source>
</evidence>
<gene>
    <name evidence="4" type="ORF">JANAI62_29320</name>
</gene>